<protein>
    <submittedName>
        <fullName evidence="1">Uncharacterized protein</fullName>
    </submittedName>
</protein>
<dbReference type="Proteomes" id="UP000001176">
    <property type="component" value="Chromosome"/>
</dbReference>
<sequence>MAGADSPAVSMDCLIAGSMRTVQIHIPQCTIDDRALKRDLIISGARFKRNIRKGNVVYSHATHDGLDYGRY</sequence>
<reference evidence="1 2" key="1">
    <citation type="journal article" date="2009" name="BMC Genomics">
        <title>Complete genome sequence of the sugarcane nitrogen-fixing endophyte Gluconacetobacter diazotrophicus Pal5.</title>
        <authorList>
            <person name="Bertalan M."/>
            <person name="Albano R."/>
            <person name="Padua V."/>
            <person name="Rouws L."/>
            <person name="Rojas C."/>
            <person name="Hemerly A."/>
            <person name="Teixeira K."/>
            <person name="Schwab S."/>
            <person name="Araujo J."/>
            <person name="Oliveira A."/>
            <person name="Franca L."/>
            <person name="Magalhaes V."/>
            <person name="Alqueres S."/>
            <person name="Cardoso A."/>
            <person name="Almeida W."/>
            <person name="Loureiro M.M."/>
            <person name="Nogueira E."/>
            <person name="Cidade D."/>
            <person name="Oliveira D."/>
            <person name="Simao T."/>
            <person name="Macedo J."/>
            <person name="Valadao A."/>
            <person name="Dreschsel M."/>
            <person name="Freitas F."/>
            <person name="Vidal M."/>
            <person name="Guedes H."/>
            <person name="Rodrigues E."/>
            <person name="Meneses C."/>
            <person name="Brioso P."/>
            <person name="Pozzer L."/>
            <person name="Figueiredo D."/>
            <person name="Montano H."/>
            <person name="Junior J."/>
            <person name="Filho G."/>
            <person name="Flores V."/>
            <person name="Ferreira B."/>
            <person name="Branco A."/>
            <person name="Gonzalez P."/>
            <person name="Guillobel H."/>
            <person name="Lemos M."/>
            <person name="Seibel L."/>
            <person name="Macedo J."/>
            <person name="Alves-Ferreira M."/>
            <person name="Sachetto-Martins G."/>
            <person name="Coelho A."/>
            <person name="Santos E."/>
            <person name="Amaral G."/>
            <person name="Neves A."/>
            <person name="Pacheco A.B."/>
            <person name="Carvalho D."/>
            <person name="Lery L."/>
            <person name="Bisch P."/>
            <person name="Rossle S.C."/>
            <person name="Urmenyi T."/>
            <person name="Kruger W.V."/>
            <person name="Martins O."/>
            <person name="Baldani J.I."/>
            <person name="Ferreira P.C."/>
        </authorList>
    </citation>
    <scope>NUCLEOTIDE SEQUENCE [LARGE SCALE GENOMIC DNA]</scope>
    <source>
        <strain evidence="2">ATCC 49037 / DSM 5601 / CCUG 37298 / CIP 103539 / LMG 7603 / PAl5</strain>
    </source>
</reference>
<dbReference type="KEGG" id="gdi:GDI3234"/>
<gene>
    <name evidence="1" type="ordered locus">GDI3234</name>
</gene>
<dbReference type="EMBL" id="AM889285">
    <property type="protein sequence ID" value="CAP57177.1"/>
    <property type="molecule type" value="Genomic_DNA"/>
</dbReference>
<accession>A9H0V3</accession>
<dbReference type="AlphaFoldDB" id="A9H0V3"/>
<name>A9H0V3_GLUDA</name>
<evidence type="ECO:0000313" key="1">
    <source>
        <dbReference type="EMBL" id="CAP57177.1"/>
    </source>
</evidence>
<organism evidence="1 2">
    <name type="scientific">Gluconacetobacter diazotrophicus (strain ATCC 49037 / DSM 5601 / CCUG 37298 / CIP 103539 / LMG 7603 / PAl5)</name>
    <dbReference type="NCBI Taxonomy" id="272568"/>
    <lineage>
        <taxon>Bacteria</taxon>
        <taxon>Pseudomonadati</taxon>
        <taxon>Pseudomonadota</taxon>
        <taxon>Alphaproteobacteria</taxon>
        <taxon>Acetobacterales</taxon>
        <taxon>Acetobacteraceae</taxon>
        <taxon>Gluconacetobacter</taxon>
    </lineage>
</organism>
<keyword evidence="2" id="KW-1185">Reference proteome</keyword>
<proteinExistence type="predicted"/>
<evidence type="ECO:0000313" key="2">
    <source>
        <dbReference type="Proteomes" id="UP000001176"/>
    </source>
</evidence>